<feature type="region of interest" description="Disordered" evidence="3">
    <location>
        <begin position="485"/>
        <end position="523"/>
    </location>
</feature>
<evidence type="ECO:0000313" key="6">
    <source>
        <dbReference type="Proteomes" id="UP001148018"/>
    </source>
</evidence>
<dbReference type="Proteomes" id="UP001148018">
    <property type="component" value="Unassembled WGS sequence"/>
</dbReference>
<dbReference type="AlphaFoldDB" id="A0A9Q0E5C9"/>
<feature type="region of interest" description="Disordered" evidence="3">
    <location>
        <begin position="606"/>
        <end position="664"/>
    </location>
</feature>
<dbReference type="InterPro" id="IPR039883">
    <property type="entry name" value="Fcf2/DNTTIP2"/>
</dbReference>
<feature type="region of interest" description="Disordered" evidence="3">
    <location>
        <begin position="1012"/>
        <end position="1034"/>
    </location>
</feature>
<comment type="subcellular location">
    <subcellularLocation>
        <location evidence="1">Nucleus</location>
        <location evidence="1">Nucleolus</location>
    </subcellularLocation>
</comment>
<feature type="compositionally biased region" description="Acidic residues" evidence="3">
    <location>
        <begin position="400"/>
        <end position="418"/>
    </location>
</feature>
<sequence>MVATRRGALVCSTNKTNSDESLGVQETPSTGRRTRRGVTQLDTGASEEESTNQPRESADEEPTSPPQNRPTIKRCSRSSRLHSPQRPSSPAGSGHEAEDVSGVESDCSALSDGQPPVASSQRRRRRAQPPRTASQEEEAGSEAESVSDDRRTTRRSTRVRKAPERPCTSQSDVGEDEAKSQRATRSARRSVRTRAAAASPGEGADLSDAESCASGASKAPASAGGRASRSVSRGLLWPPIPLHLDTASEGSRSPAPRRGRKTGASGGNPTAASEQLSCDSEGLESGPSTPLRRSTRSRAKSTGAPAADSDVLDSDNLDSDILVSYLAPVAVSGSQDGFNGANRMLSVVLELLPGLQVPTEGPEVQPMGDDDNGQLNESKLDHTVVDDADGTVLEDKTITFDEEEEEEDDTNKEAEEESATNADLGSKCETPENGETVRIGHGGSVAVSASADIVMEETTSAPVQEPYDAAEAASAVEMADIEEIESPAGCEVTAADQPREPSRDSSECGDEPPATQEVVPPATQEVVPPATQEVVPPATQEVVPPATQEVVPPATQEVVPPATQEVVPPATQEVVPPATQEVVPPATQEVVPPATQEVVPPATQEVVPPATQEELPATQEELPSTQEVVLPSTQEELPSTQEELPSVRAEPETALPPPPHPEPIVVEDMEVGALEEEEGIVLEADAEAVQVNSGPEPEAEAVDPVSEPTSKPSDVFVRPNKGVITLLDSSSEEEEMEEDGDDDDDEDECQVLEDRVEHVGQERAGSSGLPPDDIAANGLFAVDRRPGQVADTLYLEAAEEEEEKDDFVDEEGDKDDDEDSQMLLYSRNLKVKELSTRIDPGLRVKELGGLYINFDGGKSKPVSNSVKKLKEQKHLDEVMKNSVMGPGFEKLSVAPPYNEAKRSLKLKRKEEKEKTTGDGWFNMKAPELTVELKADLKVIKMRGALDPKRFYKKSDREGLPKYFQVGTVMDSPTDFYHSRIPKKDRKRTMVEELVADADFRRQNKKKYRDIMAEKAAQASGRSKKKRFNQKKPVM</sequence>
<dbReference type="GO" id="GO:0003723">
    <property type="term" value="F:RNA binding"/>
    <property type="evidence" value="ECO:0007669"/>
    <property type="project" value="TreeGrafter"/>
</dbReference>
<dbReference type="PANTHER" id="PTHR21686">
    <property type="entry name" value="DEOXYNUCLEOTIDYLTRANSFERASE TERMINAL-INTERACTING PROTEIN 2"/>
    <property type="match status" value="1"/>
</dbReference>
<feature type="compositionally biased region" description="Acidic residues" evidence="3">
    <location>
        <begin position="730"/>
        <end position="749"/>
    </location>
</feature>
<evidence type="ECO:0000313" key="5">
    <source>
        <dbReference type="EMBL" id="KAJ3599388.1"/>
    </source>
</evidence>
<feature type="compositionally biased region" description="Basic residues" evidence="3">
    <location>
        <begin position="71"/>
        <end position="80"/>
    </location>
</feature>
<feature type="compositionally biased region" description="Low complexity" evidence="3">
    <location>
        <begin position="213"/>
        <end position="234"/>
    </location>
</feature>
<dbReference type="InterPro" id="IPR014810">
    <property type="entry name" value="Fcf2_C"/>
</dbReference>
<comment type="caution">
    <text evidence="5">The sequence shown here is derived from an EMBL/GenBank/DDBJ whole genome shotgun (WGS) entry which is preliminary data.</text>
</comment>
<keyword evidence="6" id="KW-1185">Reference proteome</keyword>
<feature type="region of interest" description="Disordered" evidence="3">
    <location>
        <begin position="357"/>
        <end position="443"/>
    </location>
</feature>
<evidence type="ECO:0000259" key="4">
    <source>
        <dbReference type="Pfam" id="PF08698"/>
    </source>
</evidence>
<gene>
    <name evidence="5" type="ORF">NHX12_033351</name>
</gene>
<feature type="region of interest" description="Disordered" evidence="3">
    <location>
        <begin position="797"/>
        <end position="820"/>
    </location>
</feature>
<feature type="compositionally biased region" description="Polar residues" evidence="3">
    <location>
        <begin position="81"/>
        <end position="91"/>
    </location>
</feature>
<dbReference type="OrthoDB" id="427886at2759"/>
<dbReference type="EMBL" id="JANIIK010000048">
    <property type="protein sequence ID" value="KAJ3599388.1"/>
    <property type="molecule type" value="Genomic_DNA"/>
</dbReference>
<dbReference type="GO" id="GO:0005730">
    <property type="term" value="C:nucleolus"/>
    <property type="evidence" value="ECO:0007669"/>
    <property type="project" value="UniProtKB-SubCell"/>
</dbReference>
<protein>
    <recommendedName>
        <fullName evidence="4">Fcf2 pre-rRNA processing C-terminal domain-containing protein</fullName>
    </recommendedName>
</protein>
<keyword evidence="2" id="KW-0539">Nucleus</keyword>
<evidence type="ECO:0000256" key="2">
    <source>
        <dbReference type="ARBA" id="ARBA00023242"/>
    </source>
</evidence>
<feature type="compositionally biased region" description="Basic residues" evidence="3">
    <location>
        <begin position="1021"/>
        <end position="1034"/>
    </location>
</feature>
<dbReference type="Pfam" id="PF08698">
    <property type="entry name" value="Fcf2"/>
    <property type="match status" value="1"/>
</dbReference>
<accession>A0A9Q0E5C9</accession>
<feature type="compositionally biased region" description="Polar residues" evidence="3">
    <location>
        <begin position="621"/>
        <end position="643"/>
    </location>
</feature>
<feature type="compositionally biased region" description="Basic and acidic residues" evidence="3">
    <location>
        <begin position="497"/>
        <end position="506"/>
    </location>
</feature>
<proteinExistence type="predicted"/>
<reference evidence="5" key="1">
    <citation type="submission" date="2022-07" db="EMBL/GenBank/DDBJ databases">
        <title>Chromosome-level genome of Muraenolepis orangiensis.</title>
        <authorList>
            <person name="Kim J."/>
        </authorList>
    </citation>
    <scope>NUCLEOTIDE SEQUENCE</scope>
    <source>
        <strain evidence="5">KU_S4_2022</strain>
        <tissue evidence="5">Muscle</tissue>
    </source>
</reference>
<name>A0A9Q0E5C9_9TELE</name>
<feature type="region of interest" description="Disordered" evidence="3">
    <location>
        <begin position="1"/>
        <end position="314"/>
    </location>
</feature>
<feature type="region of interest" description="Disordered" evidence="3">
    <location>
        <begin position="756"/>
        <end position="775"/>
    </location>
</feature>
<dbReference type="GO" id="GO:0006396">
    <property type="term" value="P:RNA processing"/>
    <property type="evidence" value="ECO:0007669"/>
    <property type="project" value="TreeGrafter"/>
</dbReference>
<feature type="compositionally biased region" description="Polar residues" evidence="3">
    <location>
        <begin position="267"/>
        <end position="278"/>
    </location>
</feature>
<feature type="region of interest" description="Disordered" evidence="3">
    <location>
        <begin position="450"/>
        <end position="469"/>
    </location>
</feature>
<feature type="domain" description="Fcf2 pre-rRNA processing C-terminal" evidence="4">
    <location>
        <begin position="912"/>
        <end position="1006"/>
    </location>
</feature>
<dbReference type="PANTHER" id="PTHR21686:SF12">
    <property type="entry name" value="DEOXYNUCLEOTIDYLTRANSFERASE TERMINAL-INTERACTING PROTEIN 2"/>
    <property type="match status" value="1"/>
</dbReference>
<feature type="compositionally biased region" description="Polar residues" evidence="3">
    <location>
        <begin position="11"/>
        <end position="31"/>
    </location>
</feature>
<evidence type="ECO:0000256" key="1">
    <source>
        <dbReference type="ARBA" id="ARBA00004604"/>
    </source>
</evidence>
<evidence type="ECO:0000256" key="3">
    <source>
        <dbReference type="SAM" id="MobiDB-lite"/>
    </source>
</evidence>
<feature type="region of interest" description="Disordered" evidence="3">
    <location>
        <begin position="689"/>
        <end position="749"/>
    </location>
</feature>
<organism evidence="5 6">
    <name type="scientific">Muraenolepis orangiensis</name>
    <name type="common">Patagonian moray cod</name>
    <dbReference type="NCBI Taxonomy" id="630683"/>
    <lineage>
        <taxon>Eukaryota</taxon>
        <taxon>Metazoa</taxon>
        <taxon>Chordata</taxon>
        <taxon>Craniata</taxon>
        <taxon>Vertebrata</taxon>
        <taxon>Euteleostomi</taxon>
        <taxon>Actinopterygii</taxon>
        <taxon>Neopterygii</taxon>
        <taxon>Teleostei</taxon>
        <taxon>Neoteleostei</taxon>
        <taxon>Acanthomorphata</taxon>
        <taxon>Zeiogadaria</taxon>
        <taxon>Gadariae</taxon>
        <taxon>Gadiformes</taxon>
        <taxon>Muraenolepidoidei</taxon>
        <taxon>Muraenolepididae</taxon>
        <taxon>Muraenolepis</taxon>
    </lineage>
</organism>